<reference evidence="3" key="1">
    <citation type="submission" date="2021-01" db="EMBL/GenBank/DDBJ databases">
        <authorList>
            <person name="Corre E."/>
            <person name="Pelletier E."/>
            <person name="Niang G."/>
            <person name="Scheremetjew M."/>
            <person name="Finn R."/>
            <person name="Kale V."/>
            <person name="Holt S."/>
            <person name="Cochrane G."/>
            <person name="Meng A."/>
            <person name="Brown T."/>
            <person name="Cohen L."/>
        </authorList>
    </citation>
    <scope>NUCLEOTIDE SEQUENCE</scope>
    <source>
        <strain evidence="3">CCMP325</strain>
    </source>
</reference>
<dbReference type="AlphaFoldDB" id="A0A7S0EVG8"/>
<feature type="domain" description="Dynein axonemal assembly factor 5 TPR repeats" evidence="2">
    <location>
        <begin position="16"/>
        <end position="291"/>
    </location>
</feature>
<evidence type="ECO:0000259" key="1">
    <source>
        <dbReference type="Pfam" id="PF24573"/>
    </source>
</evidence>
<gene>
    <name evidence="3" type="ORF">HPHI1048_LOCUS16105</name>
</gene>
<dbReference type="InterPro" id="IPR052623">
    <property type="entry name" value="DAAF5"/>
</dbReference>
<sequence>MSTADSFLFTQRDLNCLSDPDRSTRKRALEKILKEAQRLNVNTAGACEALAKDFLLLHAHLLRCLKDQAEKCRELAANILNVLFPLLKDAGEFVVPTFESVRERIGCFPQQEESEEVRLELLVLTNNLIKVSRDRLQVAIPEVALILEKSCTDKFPDAKKLTADTVALVCEQFWVPGMKEHVPAISKALQQNFSHQQQKVRVASLQAIGALLIHDCSILKDVLPHVAKFNVDRSKQLREEVLKTAALWLKTLDIAEAPAILPILLHGAADEIDQVQQLSVDLMEEVGNALEGKCEAKESMVEEDEFDEAVLSLYPKAFHGGRPGKGARLLTASHLKSILQQLLAELADWTAGARQKAAVTLVNVLIYAERSITKHAEAVLSAFSRSCMDEDETVAQAILNCIRLAGGFMPADVFIGVVEANLASSSLSVSSKKNWAAVLGTLLEGSREGQVGPLVSSISAAVSELELSLPDTAEYQVHVCRILEACINRCGSQCARVRQQLMKSLLRLHSLKSSESIASRALESLLILSRILGECEGQGEEDFLFRMETESIVNSFCEEAPQWRRDSYNLYIFDSLTRRAGASLAPCLPACIRIFAVGADPQKDADVRSVLLLLLDDLLKQDALLDALRSHGGELLTLVVLPVCVWRAGKVACALRKGGMSCLRVMLNRRICNGEQVMRELGEGFKPGLLDSIVKSCMDDEDAEIRFITCGALSELFVMVRNRLDLEQIRTMYIELLKRMDDSNDRIRVEAAKAFAEFLPSVPRGYDSTQFEYLLRGLVVHLDDANEEVQEGVLPAVLRAAEISPQSFLSIVRECRGKHRRTEWCDRAIAYAEELSSA</sequence>
<dbReference type="PANTHER" id="PTHR16216:SF2">
    <property type="entry name" value="DYNEIN AXONEMAL ASSEMBLY FACTOR 5"/>
    <property type="match status" value="1"/>
</dbReference>
<evidence type="ECO:0000313" key="3">
    <source>
        <dbReference type="EMBL" id="CAD8494425.1"/>
    </source>
</evidence>
<name>A0A7S0EVG8_9CRYP</name>
<dbReference type="InterPro" id="IPR016024">
    <property type="entry name" value="ARM-type_fold"/>
</dbReference>
<dbReference type="EMBL" id="HBEO01023897">
    <property type="protein sequence ID" value="CAD8494425.1"/>
    <property type="molecule type" value="Transcribed_RNA"/>
</dbReference>
<feature type="domain" description="Dynein axonemal assembly factor 5 HEAT-repeat" evidence="1">
    <location>
        <begin position="320"/>
        <end position="511"/>
    </location>
</feature>
<dbReference type="SUPFAM" id="SSF48371">
    <property type="entry name" value="ARM repeat"/>
    <property type="match status" value="2"/>
</dbReference>
<dbReference type="InterPro" id="IPR057978">
    <property type="entry name" value="TPR_DAAF5"/>
</dbReference>
<accession>A0A7S0EVG8</accession>
<organism evidence="3">
    <name type="scientific">Hanusia phi</name>
    <dbReference type="NCBI Taxonomy" id="3032"/>
    <lineage>
        <taxon>Eukaryota</taxon>
        <taxon>Cryptophyceae</taxon>
        <taxon>Pyrenomonadales</taxon>
        <taxon>Geminigeraceae</taxon>
        <taxon>Hanusia</taxon>
    </lineage>
</organism>
<dbReference type="Gene3D" id="1.25.10.10">
    <property type="entry name" value="Leucine-rich Repeat Variant"/>
    <property type="match status" value="3"/>
</dbReference>
<protein>
    <recommendedName>
        <fullName evidence="4">TOG domain-containing protein</fullName>
    </recommendedName>
</protein>
<evidence type="ECO:0000259" key="2">
    <source>
        <dbReference type="Pfam" id="PF25757"/>
    </source>
</evidence>
<dbReference type="InterPro" id="IPR011989">
    <property type="entry name" value="ARM-like"/>
</dbReference>
<evidence type="ECO:0008006" key="4">
    <source>
        <dbReference type="Google" id="ProtNLM"/>
    </source>
</evidence>
<dbReference type="Pfam" id="PF25757">
    <property type="entry name" value="TPR_DNAAF5"/>
    <property type="match status" value="1"/>
</dbReference>
<dbReference type="Pfam" id="PF24573">
    <property type="entry name" value="HEAT_DAAF5"/>
    <property type="match status" value="1"/>
</dbReference>
<proteinExistence type="predicted"/>
<dbReference type="InterPro" id="IPR056497">
    <property type="entry name" value="HEAT_DAAF5"/>
</dbReference>
<dbReference type="PANTHER" id="PTHR16216">
    <property type="entry name" value="DYNEIN ASSEMBLY FACTOR 5, AXONEMAL"/>
    <property type="match status" value="1"/>
</dbReference>